<dbReference type="Gramene" id="TVU04883">
    <property type="protein sequence ID" value="TVU04883"/>
    <property type="gene ID" value="EJB05_48023"/>
</dbReference>
<keyword evidence="3" id="KW-1185">Reference proteome</keyword>
<accession>A0A5J9T0S3</accession>
<evidence type="ECO:0000313" key="3">
    <source>
        <dbReference type="Proteomes" id="UP000324897"/>
    </source>
</evidence>
<gene>
    <name evidence="2" type="ORF">EJB05_48023</name>
</gene>
<sequence>MEAAADAPCARQGACGRAPAIATPAARLLYASFAGTLWTPSSPRSPRGLARPSRPPAPRQRASAIPPLPHGHANKCFDRKTAPLGSQTLFVRRTRRLGLEHRLVRWERKTKFPNRKGGNLAAWPMVAMPKDRGGLGIKNLRIQNNALLLKHLHNFYCKKEVPWVKFIWTRYYQNKVPHAAREMGSFWWKDILRLYAQYKEIAKCQIGMGDTVLFWGDQWSEQIMASKYPQLFPFAKNRNISVKAVMENEELNNLFHLPLTAQAYQELQHLQVELETMEYNSQAKDIWVFAIFPLESTK</sequence>
<dbReference type="Proteomes" id="UP000324897">
    <property type="component" value="Unassembled WGS sequence"/>
</dbReference>
<protein>
    <submittedName>
        <fullName evidence="2">Uncharacterized protein</fullName>
    </submittedName>
</protein>
<evidence type="ECO:0000313" key="2">
    <source>
        <dbReference type="EMBL" id="TVU04883.1"/>
    </source>
</evidence>
<proteinExistence type="predicted"/>
<name>A0A5J9T0S3_9POAL</name>
<organism evidence="2 3">
    <name type="scientific">Eragrostis curvula</name>
    <name type="common">weeping love grass</name>
    <dbReference type="NCBI Taxonomy" id="38414"/>
    <lineage>
        <taxon>Eukaryota</taxon>
        <taxon>Viridiplantae</taxon>
        <taxon>Streptophyta</taxon>
        <taxon>Embryophyta</taxon>
        <taxon>Tracheophyta</taxon>
        <taxon>Spermatophyta</taxon>
        <taxon>Magnoliopsida</taxon>
        <taxon>Liliopsida</taxon>
        <taxon>Poales</taxon>
        <taxon>Poaceae</taxon>
        <taxon>PACMAD clade</taxon>
        <taxon>Chloridoideae</taxon>
        <taxon>Eragrostideae</taxon>
        <taxon>Eragrostidinae</taxon>
        <taxon>Eragrostis</taxon>
    </lineage>
</organism>
<evidence type="ECO:0000256" key="1">
    <source>
        <dbReference type="SAM" id="MobiDB-lite"/>
    </source>
</evidence>
<reference evidence="2 3" key="1">
    <citation type="journal article" date="2019" name="Sci. Rep.">
        <title>A high-quality genome of Eragrostis curvula grass provides insights into Poaceae evolution and supports new strategies to enhance forage quality.</title>
        <authorList>
            <person name="Carballo J."/>
            <person name="Santos B.A.C.M."/>
            <person name="Zappacosta D."/>
            <person name="Garbus I."/>
            <person name="Selva J.P."/>
            <person name="Gallo C.A."/>
            <person name="Diaz A."/>
            <person name="Albertini E."/>
            <person name="Caccamo M."/>
            <person name="Echenique V."/>
        </authorList>
    </citation>
    <scope>NUCLEOTIDE SEQUENCE [LARGE SCALE GENOMIC DNA]</scope>
    <source>
        <strain evidence="3">cv. Victoria</strain>
        <tissue evidence="2">Leaf</tissue>
    </source>
</reference>
<dbReference type="EMBL" id="RWGY01000051">
    <property type="protein sequence ID" value="TVU04883.1"/>
    <property type="molecule type" value="Genomic_DNA"/>
</dbReference>
<feature type="region of interest" description="Disordered" evidence="1">
    <location>
        <begin position="40"/>
        <end position="77"/>
    </location>
</feature>
<dbReference type="OrthoDB" id="681845at2759"/>
<feature type="non-terminal residue" evidence="2">
    <location>
        <position position="1"/>
    </location>
</feature>
<dbReference type="AlphaFoldDB" id="A0A5J9T0S3"/>
<feature type="compositionally biased region" description="Low complexity" evidence="1">
    <location>
        <begin position="40"/>
        <end position="52"/>
    </location>
</feature>
<comment type="caution">
    <text evidence="2">The sequence shown here is derived from an EMBL/GenBank/DDBJ whole genome shotgun (WGS) entry which is preliminary data.</text>
</comment>